<evidence type="ECO:0000313" key="1">
    <source>
        <dbReference type="EMBL" id="KAK3691342.1"/>
    </source>
</evidence>
<protein>
    <submittedName>
        <fullName evidence="1">Uncharacterized protein</fullName>
    </submittedName>
</protein>
<keyword evidence="2" id="KW-1185">Reference proteome</keyword>
<comment type="caution">
    <text evidence="1">The sequence shown here is derived from an EMBL/GenBank/DDBJ whole genome shotgun (WGS) entry which is preliminary data.</text>
</comment>
<reference evidence="1" key="1">
    <citation type="submission" date="2023-07" db="EMBL/GenBank/DDBJ databases">
        <title>Black Yeasts Isolated from many extreme environments.</title>
        <authorList>
            <person name="Coleine C."/>
            <person name="Stajich J.E."/>
            <person name="Selbmann L."/>
        </authorList>
    </citation>
    <scope>NUCLEOTIDE SEQUENCE</scope>
    <source>
        <strain evidence="1">CCFEE 5714</strain>
    </source>
</reference>
<gene>
    <name evidence="1" type="ORF">LTR37_018703</name>
</gene>
<name>A0ACC3MHF0_9PEZI</name>
<proteinExistence type="predicted"/>
<sequence>MAGEVRQPIDQVALERYLEKNVPEVKPPLQLKQFGFGQSNPTYQVTDSTNQRYVLRKKPPGQLLSKTAHRVDREYRVIHALEQTDVPVPRAICMCEDESIIGTQFYIMEFLDGRMVVNPSFPDVSAEHRTEMWKDAVRTLAKLHRVRPKDIGLETFGKPTGFYNRQIKTFDSLAKSQAAAEDKETGELVGLLPHFDDFVQFFSEGKNQPKDRGVLVHGDFKIDNLVFHKTEPRVIGILDWEISTVGHPLADLTNLIQPWTISNATPSWPRIHADRAFLDPRNPESKNSEFPGLPTREEAVQWYRETAGFDIPEKELTWAVSFALFRDSIIFQGIAARYAVRQASNEKAKQYGAERKPFAEMGFKMVQEAKKQQESQAKL</sequence>
<organism evidence="1 2">
    <name type="scientific">Vermiconidia calcicola</name>
    <dbReference type="NCBI Taxonomy" id="1690605"/>
    <lineage>
        <taxon>Eukaryota</taxon>
        <taxon>Fungi</taxon>
        <taxon>Dikarya</taxon>
        <taxon>Ascomycota</taxon>
        <taxon>Pezizomycotina</taxon>
        <taxon>Dothideomycetes</taxon>
        <taxon>Dothideomycetidae</taxon>
        <taxon>Mycosphaerellales</taxon>
        <taxon>Extremaceae</taxon>
        <taxon>Vermiconidia</taxon>
    </lineage>
</organism>
<dbReference type="Proteomes" id="UP001281147">
    <property type="component" value="Unassembled WGS sequence"/>
</dbReference>
<dbReference type="EMBL" id="JAUTXU010000267">
    <property type="protein sequence ID" value="KAK3691342.1"/>
    <property type="molecule type" value="Genomic_DNA"/>
</dbReference>
<evidence type="ECO:0000313" key="2">
    <source>
        <dbReference type="Proteomes" id="UP001281147"/>
    </source>
</evidence>
<accession>A0ACC3MHF0</accession>